<feature type="region of interest" description="Disordered" evidence="1">
    <location>
        <begin position="823"/>
        <end position="925"/>
    </location>
</feature>
<dbReference type="AlphaFoldDB" id="A0A9P6AML1"/>
<dbReference type="Proteomes" id="UP000886523">
    <property type="component" value="Unassembled WGS sequence"/>
</dbReference>
<keyword evidence="3" id="KW-1185">Reference proteome</keyword>
<name>A0A9P6AML1_9AGAM</name>
<feature type="compositionally biased region" description="Low complexity" evidence="1">
    <location>
        <begin position="823"/>
        <end position="844"/>
    </location>
</feature>
<organism evidence="2 3">
    <name type="scientific">Hydnum rufescens UP504</name>
    <dbReference type="NCBI Taxonomy" id="1448309"/>
    <lineage>
        <taxon>Eukaryota</taxon>
        <taxon>Fungi</taxon>
        <taxon>Dikarya</taxon>
        <taxon>Basidiomycota</taxon>
        <taxon>Agaricomycotina</taxon>
        <taxon>Agaricomycetes</taxon>
        <taxon>Cantharellales</taxon>
        <taxon>Hydnaceae</taxon>
        <taxon>Hydnum</taxon>
    </lineage>
</organism>
<comment type="caution">
    <text evidence="2">The sequence shown here is derived from an EMBL/GenBank/DDBJ whole genome shotgun (WGS) entry which is preliminary data.</text>
</comment>
<feature type="region of interest" description="Disordered" evidence="1">
    <location>
        <begin position="153"/>
        <end position="194"/>
    </location>
</feature>
<accession>A0A9P6AML1</accession>
<reference evidence="2" key="1">
    <citation type="journal article" date="2020" name="Nat. Commun.">
        <title>Large-scale genome sequencing of mycorrhizal fungi provides insights into the early evolution of symbiotic traits.</title>
        <authorList>
            <person name="Miyauchi S."/>
            <person name="Kiss E."/>
            <person name="Kuo A."/>
            <person name="Drula E."/>
            <person name="Kohler A."/>
            <person name="Sanchez-Garcia M."/>
            <person name="Morin E."/>
            <person name="Andreopoulos B."/>
            <person name="Barry K.W."/>
            <person name="Bonito G."/>
            <person name="Buee M."/>
            <person name="Carver A."/>
            <person name="Chen C."/>
            <person name="Cichocki N."/>
            <person name="Clum A."/>
            <person name="Culley D."/>
            <person name="Crous P.W."/>
            <person name="Fauchery L."/>
            <person name="Girlanda M."/>
            <person name="Hayes R.D."/>
            <person name="Keri Z."/>
            <person name="LaButti K."/>
            <person name="Lipzen A."/>
            <person name="Lombard V."/>
            <person name="Magnuson J."/>
            <person name="Maillard F."/>
            <person name="Murat C."/>
            <person name="Nolan M."/>
            <person name="Ohm R.A."/>
            <person name="Pangilinan J."/>
            <person name="Pereira M.F."/>
            <person name="Perotto S."/>
            <person name="Peter M."/>
            <person name="Pfister S."/>
            <person name="Riley R."/>
            <person name="Sitrit Y."/>
            <person name="Stielow J.B."/>
            <person name="Szollosi G."/>
            <person name="Zifcakova L."/>
            <person name="Stursova M."/>
            <person name="Spatafora J.W."/>
            <person name="Tedersoo L."/>
            <person name="Vaario L.M."/>
            <person name="Yamada A."/>
            <person name="Yan M."/>
            <person name="Wang P."/>
            <person name="Xu J."/>
            <person name="Bruns T."/>
            <person name="Baldrian P."/>
            <person name="Vilgalys R."/>
            <person name="Dunand C."/>
            <person name="Henrissat B."/>
            <person name="Grigoriev I.V."/>
            <person name="Hibbett D."/>
            <person name="Nagy L.G."/>
            <person name="Martin F.M."/>
        </authorList>
    </citation>
    <scope>NUCLEOTIDE SEQUENCE</scope>
    <source>
        <strain evidence="2">UP504</strain>
    </source>
</reference>
<feature type="compositionally biased region" description="Low complexity" evidence="1">
    <location>
        <begin position="888"/>
        <end position="898"/>
    </location>
</feature>
<dbReference type="EMBL" id="MU129056">
    <property type="protein sequence ID" value="KAF9508563.1"/>
    <property type="molecule type" value="Genomic_DNA"/>
</dbReference>
<evidence type="ECO:0000313" key="3">
    <source>
        <dbReference type="Proteomes" id="UP000886523"/>
    </source>
</evidence>
<evidence type="ECO:0000313" key="2">
    <source>
        <dbReference type="EMBL" id="KAF9508563.1"/>
    </source>
</evidence>
<protein>
    <submittedName>
        <fullName evidence="2">Uncharacterized protein</fullName>
    </submittedName>
</protein>
<proteinExistence type="predicted"/>
<gene>
    <name evidence="2" type="ORF">BS47DRAFT_1397717</name>
</gene>
<feature type="compositionally biased region" description="Low complexity" evidence="1">
    <location>
        <begin position="856"/>
        <end position="874"/>
    </location>
</feature>
<evidence type="ECO:0000256" key="1">
    <source>
        <dbReference type="SAM" id="MobiDB-lite"/>
    </source>
</evidence>
<sequence>MAPNANKKKARTKAKVSTSKVQHSGYVLETECNDAMSKIRFYSIKDMTRDGLDVSTSFASVHILLSTFTSEADAISAGFNKAPAMFCNGSSPTKDVMSSQTVSYADALCNFPEGMYVPSPLPLYFDHPFLPHKWYAMPSSLFIAPPVSSTIGTSAAGSSATSSSATGSSAAGSSAAGSSAAGSSAAGSSATGSSAIGRTEGVVAEGGDIVMEDGGDVSIPAIDGDRDVVMQDGASVAATTPSSGAATHSLHKPTTYDMRVVATSAMRGYTQNQLHLRDFGSQGEFSPASADVVVGENPKTLHQPLTWADQKGNTEPAPPTPLENPYMGVKDYDMWSNQCKNEFLKDMDEYKPFQYTEQCPPKCKPDIYTWDHASIARHWDKYGTPHFYSTNYTRLPTMYSMQMPYIGYISHRIDDPPLPASLDMISSSDGVKLTDAYRKQLEDFVLRNREQYRQWCLAALNLGIQVSLATLVMPVKPQSLGKSPFSVHLLSQLMPDELAMTQLASDYLHCAYEYGAFAWMTMHWCIDHISMVGKTDHPHFGVDDNLIGALYLHSNLGVWLDDLQAHRVPLWGLWFDDAGIDIKSMQHLTGKEISQEELDPILKEKGNDVHYPPVSEQLIVRVRLPESLVHCARSYPGVPPHKALEDIVLDTLFLQYQPWPPEEMCTGSRTLVGPDNNEEEAAQEEEDAWIDLFNQGEASRMRTLKHGKEANELMQRALKGDKSALADVKSRLKGASGKKKGKLSDFDACILEGWRDPNSKSVARNAAKRCKWLGLDKDSGSVIVGTHVGSLHVDSLPPEHEIVVGIVGAIKVSVLARWMEASPTEATSSAPASTEAMPSTPAPTGVAPSAPVSTEATPSTPVPTGVTPSAPVSTEEMPSAPAPTGVMPSAPVSTEVTPSTPPTGAVPSTPAMASISTPTETPPIKLVPSHTKSVMVEAEPAGVSVPTFPAQNMTPEVIPAETTPPAYLAKSGTITPEHSESLHDPQALNAWFPSDPPLHLMLHLLIDP</sequence>